<proteinExistence type="predicted"/>
<reference evidence="1 2" key="1">
    <citation type="submission" date="2015-05" db="EMBL/GenBank/DDBJ databases">
        <authorList>
            <person name="Tang B."/>
            <person name="Yu Y."/>
        </authorList>
    </citation>
    <scope>NUCLEOTIDE SEQUENCE [LARGE SCALE GENOMIC DNA]</scope>
    <source>
        <strain evidence="1 2">DSM 7029</strain>
    </source>
</reference>
<organism evidence="1 2">
    <name type="scientific">Caldimonas brevitalea</name>
    <dbReference type="NCBI Taxonomy" id="413882"/>
    <lineage>
        <taxon>Bacteria</taxon>
        <taxon>Pseudomonadati</taxon>
        <taxon>Pseudomonadota</taxon>
        <taxon>Betaproteobacteria</taxon>
        <taxon>Burkholderiales</taxon>
        <taxon>Sphaerotilaceae</taxon>
        <taxon>Caldimonas</taxon>
    </lineage>
</organism>
<sequence length="44" mass="4993">MVKEHKLNDSRDADTQKKMIEWGGDDTNRLIAVHLPIRFVAADG</sequence>
<evidence type="ECO:0000313" key="2">
    <source>
        <dbReference type="Proteomes" id="UP000035352"/>
    </source>
</evidence>
<gene>
    <name evidence="1" type="ORF">AAW51_0470</name>
</gene>
<dbReference type="AlphaFoldDB" id="A0A0G3BIF6"/>
<dbReference type="Proteomes" id="UP000035352">
    <property type="component" value="Chromosome"/>
</dbReference>
<accession>A0A0G3BIF6</accession>
<keyword evidence="2" id="KW-1185">Reference proteome</keyword>
<evidence type="ECO:0000313" key="1">
    <source>
        <dbReference type="EMBL" id="AKJ27161.1"/>
    </source>
</evidence>
<dbReference type="KEGG" id="pbh:AAW51_0470"/>
<dbReference type="STRING" id="413882.AAW51_0470"/>
<name>A0A0G3BIF6_9BURK</name>
<dbReference type="EMBL" id="CP011371">
    <property type="protein sequence ID" value="AKJ27161.1"/>
    <property type="molecule type" value="Genomic_DNA"/>
</dbReference>
<protein>
    <submittedName>
        <fullName evidence="1">Uncharacterized protein</fullName>
    </submittedName>
</protein>